<comment type="caution">
    <text evidence="3">The sequence shown here is derived from an EMBL/GenBank/DDBJ whole genome shotgun (WGS) entry which is preliminary data.</text>
</comment>
<dbReference type="AlphaFoldDB" id="A0A7X0M6P7"/>
<name>A0A7X0M6P7_9ACTN</name>
<dbReference type="PANTHER" id="PTHR30137:SF6">
    <property type="entry name" value="LUCIFERASE-LIKE MONOOXYGENASE"/>
    <property type="match status" value="1"/>
</dbReference>
<proteinExistence type="predicted"/>
<dbReference type="InterPro" id="IPR050766">
    <property type="entry name" value="Bact_Lucif_Oxidored"/>
</dbReference>
<gene>
    <name evidence="3" type="ORF">BJ992_001635</name>
</gene>
<keyword evidence="4" id="KW-1185">Reference proteome</keyword>
<comment type="similarity">
    <text evidence="1">To bacterial alkanal monooxygenase alpha and beta chains.</text>
</comment>
<feature type="domain" description="Luciferase-like" evidence="2">
    <location>
        <begin position="18"/>
        <end position="323"/>
    </location>
</feature>
<reference evidence="3 4" key="1">
    <citation type="submission" date="2020-08" db="EMBL/GenBank/DDBJ databases">
        <title>Sequencing the genomes of 1000 actinobacteria strains.</title>
        <authorList>
            <person name="Klenk H.-P."/>
        </authorList>
    </citation>
    <scope>NUCLEOTIDE SEQUENCE [LARGE SCALE GENOMIC DNA]</scope>
    <source>
        <strain evidence="3 4">DSM 44936</strain>
    </source>
</reference>
<dbReference type="SUPFAM" id="SSF51679">
    <property type="entry name" value="Bacterial luciferase-like"/>
    <property type="match status" value="1"/>
</dbReference>
<dbReference type="RefSeq" id="WP_184979296.1">
    <property type="nucleotide sequence ID" value="NZ_BAAALO010000012.1"/>
</dbReference>
<dbReference type="GO" id="GO:0005829">
    <property type="term" value="C:cytosol"/>
    <property type="evidence" value="ECO:0007669"/>
    <property type="project" value="TreeGrafter"/>
</dbReference>
<dbReference type="CDD" id="cd00347">
    <property type="entry name" value="Flavin_utilizing_monoxygenases"/>
    <property type="match status" value="1"/>
</dbReference>
<dbReference type="NCBIfam" id="TIGR03558">
    <property type="entry name" value="oxido_grp_1"/>
    <property type="match status" value="1"/>
</dbReference>
<dbReference type="InterPro" id="IPR036661">
    <property type="entry name" value="Luciferase-like_sf"/>
</dbReference>
<dbReference type="Pfam" id="PF00296">
    <property type="entry name" value="Bac_luciferase"/>
    <property type="match status" value="1"/>
</dbReference>
<dbReference type="FunFam" id="3.20.20.30:FF:000002">
    <property type="entry name" value="LLM class flavin-dependent oxidoreductase"/>
    <property type="match status" value="1"/>
</dbReference>
<protein>
    <submittedName>
        <fullName evidence="3">Luciferase family oxidoreductase group 1</fullName>
    </submittedName>
</protein>
<dbReference type="InterPro" id="IPR011251">
    <property type="entry name" value="Luciferase-like_dom"/>
</dbReference>
<accession>A0A7X0M6P7</accession>
<evidence type="ECO:0000313" key="4">
    <source>
        <dbReference type="Proteomes" id="UP000555564"/>
    </source>
</evidence>
<sequence length="361" mass="38364">MTDEIRGVPRGEATVPLSVLDLATVGAGDTPADALRTSTELARRAEQWGYHRFWVAEHHGMPSVASSSPAVIIAHLGANTSTIRLGSGGVMLPNHAPLVVAEQFGTLHALHPGRIDLGLGRAPGTDQATARALRREATPDADDFPRQLTDLIGFLDDAHPAGSPYERIRAVPGEASAPGSGRPPIWLLGSSGFSARLSGLLGLPFAFAHHFSAANTVPALDLYRSSFRPSAVLDRPYAMIGVGAVAADTAHEARRRALTGALGMLRLRRGQPAPLPTPEEAEAHPYSEVERGFVEDWLSNVVHGDPATVRAGLEALRERTGADELMITTSVHGGPARLRSYELIAEAFGMLRERGPERAIA</sequence>
<evidence type="ECO:0000259" key="2">
    <source>
        <dbReference type="Pfam" id="PF00296"/>
    </source>
</evidence>
<dbReference type="Gene3D" id="3.20.20.30">
    <property type="entry name" value="Luciferase-like domain"/>
    <property type="match status" value="1"/>
</dbReference>
<evidence type="ECO:0000256" key="1">
    <source>
        <dbReference type="ARBA" id="ARBA00007789"/>
    </source>
</evidence>
<dbReference type="GO" id="GO:0016705">
    <property type="term" value="F:oxidoreductase activity, acting on paired donors, with incorporation or reduction of molecular oxygen"/>
    <property type="evidence" value="ECO:0007669"/>
    <property type="project" value="InterPro"/>
</dbReference>
<dbReference type="EMBL" id="JACHIU010000001">
    <property type="protein sequence ID" value="MBB6472204.1"/>
    <property type="molecule type" value="Genomic_DNA"/>
</dbReference>
<organism evidence="3 4">
    <name type="scientific">Sphaerisporangium rubeum</name>
    <dbReference type="NCBI Taxonomy" id="321317"/>
    <lineage>
        <taxon>Bacteria</taxon>
        <taxon>Bacillati</taxon>
        <taxon>Actinomycetota</taxon>
        <taxon>Actinomycetes</taxon>
        <taxon>Streptosporangiales</taxon>
        <taxon>Streptosporangiaceae</taxon>
        <taxon>Sphaerisporangium</taxon>
    </lineage>
</organism>
<dbReference type="InterPro" id="IPR019949">
    <property type="entry name" value="CmoO-like"/>
</dbReference>
<dbReference type="PANTHER" id="PTHR30137">
    <property type="entry name" value="LUCIFERASE-LIKE MONOOXYGENASE"/>
    <property type="match status" value="1"/>
</dbReference>
<evidence type="ECO:0000313" key="3">
    <source>
        <dbReference type="EMBL" id="MBB6472204.1"/>
    </source>
</evidence>
<dbReference type="Proteomes" id="UP000555564">
    <property type="component" value="Unassembled WGS sequence"/>
</dbReference>